<organism evidence="3">
    <name type="scientific">Culicoides sonorensis</name>
    <name type="common">Biting midge</name>
    <dbReference type="NCBI Taxonomy" id="179676"/>
    <lineage>
        <taxon>Eukaryota</taxon>
        <taxon>Metazoa</taxon>
        <taxon>Ecdysozoa</taxon>
        <taxon>Arthropoda</taxon>
        <taxon>Hexapoda</taxon>
        <taxon>Insecta</taxon>
        <taxon>Pterygota</taxon>
        <taxon>Neoptera</taxon>
        <taxon>Endopterygota</taxon>
        <taxon>Diptera</taxon>
        <taxon>Nematocera</taxon>
        <taxon>Chironomoidea</taxon>
        <taxon>Ceratopogonidae</taxon>
        <taxon>Ceratopogoninae</taxon>
        <taxon>Culicoides</taxon>
        <taxon>Monoculicoides</taxon>
    </lineage>
</organism>
<name>A0A336KV82_CULSO</name>
<dbReference type="SMART" id="SM00868">
    <property type="entry name" value="zf-AD"/>
    <property type="match status" value="1"/>
</dbReference>
<feature type="domain" description="ZAD" evidence="2">
    <location>
        <begin position="8"/>
        <end position="82"/>
    </location>
</feature>
<reference evidence="4" key="2">
    <citation type="submission" date="2018-07" db="EMBL/GenBank/DDBJ databases">
        <authorList>
            <person name="Quirk P.G."/>
            <person name="Krulwich T.A."/>
        </authorList>
    </citation>
    <scope>NUCLEOTIDE SEQUENCE</scope>
</reference>
<dbReference type="SUPFAM" id="SSF57716">
    <property type="entry name" value="Glucocorticoid receptor-like (DNA-binding domain)"/>
    <property type="match status" value="1"/>
</dbReference>
<keyword evidence="1" id="KW-0863">Zinc-finger</keyword>
<dbReference type="GO" id="GO:0008270">
    <property type="term" value="F:zinc ion binding"/>
    <property type="evidence" value="ECO:0007669"/>
    <property type="project" value="UniProtKB-UniRule"/>
</dbReference>
<dbReference type="AlphaFoldDB" id="A0A336KV82"/>
<proteinExistence type="predicted"/>
<feature type="binding site" evidence="1">
    <location>
        <position position="13"/>
    </location>
    <ligand>
        <name>Zn(2+)</name>
        <dbReference type="ChEBI" id="CHEBI:29105"/>
    </ligand>
</feature>
<accession>A0A336KV82</accession>
<dbReference type="EMBL" id="UFQS01000999">
    <property type="protein sequence ID" value="SSX08362.1"/>
    <property type="molecule type" value="Genomic_DNA"/>
</dbReference>
<keyword evidence="1" id="KW-0862">Zinc</keyword>
<dbReference type="GO" id="GO:0005634">
    <property type="term" value="C:nucleus"/>
    <property type="evidence" value="ECO:0007669"/>
    <property type="project" value="InterPro"/>
</dbReference>
<evidence type="ECO:0000313" key="4">
    <source>
        <dbReference type="EMBL" id="SSX28385.1"/>
    </source>
</evidence>
<evidence type="ECO:0000256" key="1">
    <source>
        <dbReference type="PROSITE-ProRule" id="PRU01263"/>
    </source>
</evidence>
<evidence type="ECO:0000259" key="2">
    <source>
        <dbReference type="PROSITE" id="PS51915"/>
    </source>
</evidence>
<gene>
    <name evidence="3" type="primary">CSON015581</name>
</gene>
<dbReference type="Pfam" id="PF07776">
    <property type="entry name" value="zf-AD"/>
    <property type="match status" value="1"/>
</dbReference>
<reference evidence="3" key="1">
    <citation type="submission" date="2018-04" db="EMBL/GenBank/DDBJ databases">
        <authorList>
            <person name="Go L.Y."/>
            <person name="Mitchell J.A."/>
        </authorList>
    </citation>
    <scope>NUCLEOTIDE SEQUENCE</scope>
    <source>
        <tissue evidence="3">Whole organism</tissue>
    </source>
</reference>
<dbReference type="EMBL" id="UFQT01000999">
    <property type="protein sequence ID" value="SSX28385.1"/>
    <property type="molecule type" value="Genomic_DNA"/>
</dbReference>
<feature type="binding site" evidence="1">
    <location>
        <position position="58"/>
    </location>
    <ligand>
        <name>Zn(2+)</name>
        <dbReference type="ChEBI" id="CHEBI:29105"/>
    </ligand>
</feature>
<evidence type="ECO:0000313" key="3">
    <source>
        <dbReference type="EMBL" id="SSX08362.1"/>
    </source>
</evidence>
<dbReference type="PROSITE" id="PS00028">
    <property type="entry name" value="ZINC_FINGER_C2H2_1"/>
    <property type="match status" value="1"/>
</dbReference>
<protein>
    <submittedName>
        <fullName evidence="3">CSON015581 protein</fullName>
    </submittedName>
</protein>
<dbReference type="PROSITE" id="PS51915">
    <property type="entry name" value="ZAD"/>
    <property type="match status" value="1"/>
</dbReference>
<feature type="binding site" evidence="1">
    <location>
        <position position="10"/>
    </location>
    <ligand>
        <name>Zn(2+)</name>
        <dbReference type="ChEBI" id="CHEBI:29105"/>
    </ligand>
</feature>
<sequence>MDDNQIEILCRVCLIDCSESYFGIDAVGYEEKTYKDLIQNITTFIVTDEDPSFVCDGCAIQLIQAFKCRQMLEETQLILNQMKLLKNISNDTNENSHFENFDGNFIEVYVNPKMMEKVKATNKKKKNRLPQIDMPSDWNEKEEDKDCDFCYSNEGIRWSNNYTKVDITLSEEIVHHFKIAHLGCNRKPPTKPVLKLYNFFRRHKKKILWIHCTECEEIFYSDLGVYKHRNDTLHMADFVEDGFKPRESLLPYPIELPEKRVRTNRHCKSIYQVESENDERSD</sequence>
<dbReference type="InterPro" id="IPR013087">
    <property type="entry name" value="Znf_C2H2_type"/>
</dbReference>
<feature type="binding site" evidence="1">
    <location>
        <position position="55"/>
    </location>
    <ligand>
        <name>Zn(2+)</name>
        <dbReference type="ChEBI" id="CHEBI:29105"/>
    </ligand>
</feature>
<keyword evidence="1" id="KW-0479">Metal-binding</keyword>
<dbReference type="InterPro" id="IPR012934">
    <property type="entry name" value="Znf_AD"/>
</dbReference>
<dbReference type="VEuPathDB" id="VectorBase:CSON015581"/>